<comment type="caution">
    <text evidence="2">The sequence shown here is derived from an EMBL/GenBank/DDBJ whole genome shotgun (WGS) entry which is preliminary data.</text>
</comment>
<protein>
    <recommendedName>
        <fullName evidence="1">Tll0287-like domain-containing protein</fullName>
    </recommendedName>
</protein>
<dbReference type="InterPro" id="IPR021796">
    <property type="entry name" value="Tll0287-like_dom"/>
</dbReference>
<dbReference type="EMBL" id="LRDB01000003">
    <property type="protein sequence ID" value="KYG82558.1"/>
    <property type="molecule type" value="Genomic_DNA"/>
</dbReference>
<gene>
    <name evidence="2" type="ORF">AWN68_15020</name>
</gene>
<dbReference type="Pfam" id="PF11845">
    <property type="entry name" value="Tll0287-like"/>
    <property type="match status" value="1"/>
</dbReference>
<dbReference type="AlphaFoldDB" id="A0A150XUZ8"/>
<keyword evidence="3" id="KW-1185">Reference proteome</keyword>
<feature type="domain" description="Tll0287-like" evidence="1">
    <location>
        <begin position="61"/>
        <end position="190"/>
    </location>
</feature>
<evidence type="ECO:0000313" key="2">
    <source>
        <dbReference type="EMBL" id="KYG82558.1"/>
    </source>
</evidence>
<proteinExistence type="predicted"/>
<accession>A0A150XUZ8</accession>
<dbReference type="OrthoDB" id="1494333at2"/>
<evidence type="ECO:0000259" key="1">
    <source>
        <dbReference type="Pfam" id="PF11845"/>
    </source>
</evidence>
<dbReference type="Proteomes" id="UP000075615">
    <property type="component" value="Unassembled WGS sequence"/>
</dbReference>
<dbReference type="RefSeq" id="WP_068412699.1">
    <property type="nucleotide sequence ID" value="NZ_LRDB01000003.1"/>
</dbReference>
<dbReference type="STRING" id="296218.AWN68_15020"/>
<name>A0A150XUZ8_9BACT</name>
<evidence type="ECO:0000313" key="3">
    <source>
        <dbReference type="Proteomes" id="UP000075615"/>
    </source>
</evidence>
<organism evidence="2 3">
    <name type="scientific">Roseivirga echinicomitans</name>
    <dbReference type="NCBI Taxonomy" id="296218"/>
    <lineage>
        <taxon>Bacteria</taxon>
        <taxon>Pseudomonadati</taxon>
        <taxon>Bacteroidota</taxon>
        <taxon>Cytophagia</taxon>
        <taxon>Cytophagales</taxon>
        <taxon>Roseivirgaceae</taxon>
        <taxon>Roseivirga</taxon>
    </lineage>
</organism>
<dbReference type="PROSITE" id="PS51257">
    <property type="entry name" value="PROKAR_LIPOPROTEIN"/>
    <property type="match status" value="1"/>
</dbReference>
<reference evidence="2 3" key="1">
    <citation type="submission" date="2016-01" db="EMBL/GenBank/DDBJ databases">
        <title>Genome sequencing of Roseivirga echinicomitans KMM 6058.</title>
        <authorList>
            <person name="Selvaratnam C."/>
            <person name="Thevarajoo S."/>
            <person name="Goh K.M."/>
            <person name="Ee R."/>
            <person name="Chan K.-G."/>
            <person name="Chong C.S."/>
        </authorList>
    </citation>
    <scope>NUCLEOTIDE SEQUENCE [LARGE SCALE GENOMIC DNA]</scope>
    <source>
        <strain evidence="2 3">KMM 6058</strain>
    </source>
</reference>
<sequence>MRLLIIPFVLIVMGCTNNKGTSTASIDELTALAHIEGDEISTLAQKTLGGQLKQAISEQGVTYAVQFCNVAAYPILDTLKTVPKASIRRASLSARNQKDKPSDVERVILEKYAQSLEKGGDLSPVVEVLNESEILYAKPILLDSPLCLNCHGEVGSQVTLETLKSIQELYPNDNALNHKMGDLRGIWSVTFDISELTHYLKNIK</sequence>